<dbReference type="EMBL" id="JALKCH010000005">
    <property type="protein sequence ID" value="MCK0196979.1"/>
    <property type="molecule type" value="Genomic_DNA"/>
</dbReference>
<evidence type="ECO:0000313" key="3">
    <source>
        <dbReference type="Proteomes" id="UP001203284"/>
    </source>
</evidence>
<accession>A0ABT0DAJ5</accession>
<sequence>MKVGDTRIHARTGVRVTALGLGCAQMGSLYRVTSYAEAAGAFDAAWQAGIRSFDTAPYYGFTRSERRLGTMLTDKPREAYTLSTKVGRVMVPDSTVGPMEEGYAEPLPFRPTFDYSHDGVMRSFEASQQRLGILAPDILYVHDIGRFTHGERHAHYWSQLTDGGGFRALTRLREEGAIRAFGLGVNEIEVIGQAMEVADLDICMLAGRYTLLEQASLSLIDACAARGIGIMVAGAFNSGILAGGTMFNYGAAPPKIVARVEALRAVCREQGVRLEAAALQFPLAHPAALAVVSGAHDGGQISANIGWFETPIPTGFWTCLKERGLIAAGAPVPA</sequence>
<dbReference type="RefSeq" id="WP_247028521.1">
    <property type="nucleotide sequence ID" value="NZ_JALKCH010000005.1"/>
</dbReference>
<evidence type="ECO:0000313" key="2">
    <source>
        <dbReference type="EMBL" id="MCK0196979.1"/>
    </source>
</evidence>
<name>A0ABT0DAJ5_9HYPH</name>
<gene>
    <name evidence="2" type="ORF">MWN34_08635</name>
</gene>
<dbReference type="Proteomes" id="UP001203284">
    <property type="component" value="Unassembled WGS sequence"/>
</dbReference>
<evidence type="ECO:0000259" key="1">
    <source>
        <dbReference type="Pfam" id="PF00248"/>
    </source>
</evidence>
<dbReference type="PANTHER" id="PTHR42686:SF1">
    <property type="entry name" value="GH17980P-RELATED"/>
    <property type="match status" value="1"/>
</dbReference>
<keyword evidence="3" id="KW-1185">Reference proteome</keyword>
<dbReference type="PANTHER" id="PTHR42686">
    <property type="entry name" value="GH17980P-RELATED"/>
    <property type="match status" value="1"/>
</dbReference>
<dbReference type="InterPro" id="IPR023210">
    <property type="entry name" value="NADP_OxRdtase_dom"/>
</dbReference>
<protein>
    <submittedName>
        <fullName evidence="2">Aldo/keto reductase</fullName>
    </submittedName>
</protein>
<organism evidence="2 3">
    <name type="scientific">Ancylobacter crimeensis</name>
    <dbReference type="NCBI Taxonomy" id="2579147"/>
    <lineage>
        <taxon>Bacteria</taxon>
        <taxon>Pseudomonadati</taxon>
        <taxon>Pseudomonadota</taxon>
        <taxon>Alphaproteobacteria</taxon>
        <taxon>Hyphomicrobiales</taxon>
        <taxon>Xanthobacteraceae</taxon>
        <taxon>Ancylobacter</taxon>
    </lineage>
</organism>
<dbReference type="SUPFAM" id="SSF51430">
    <property type="entry name" value="NAD(P)-linked oxidoreductase"/>
    <property type="match status" value="1"/>
</dbReference>
<proteinExistence type="predicted"/>
<feature type="domain" description="NADP-dependent oxidoreductase" evidence="1">
    <location>
        <begin position="19"/>
        <end position="318"/>
    </location>
</feature>
<reference evidence="2 3" key="1">
    <citation type="submission" date="2022-04" db="EMBL/GenBank/DDBJ databases">
        <authorList>
            <person name="Grouzdev D.S."/>
            <person name="Pantiukh K.S."/>
            <person name="Krutkina M.S."/>
        </authorList>
    </citation>
    <scope>NUCLEOTIDE SEQUENCE [LARGE SCALE GENOMIC DNA]</scope>
    <source>
        <strain evidence="2 3">6x-1</strain>
    </source>
</reference>
<comment type="caution">
    <text evidence="2">The sequence shown here is derived from an EMBL/GenBank/DDBJ whole genome shotgun (WGS) entry which is preliminary data.</text>
</comment>
<dbReference type="Gene3D" id="3.20.20.100">
    <property type="entry name" value="NADP-dependent oxidoreductase domain"/>
    <property type="match status" value="1"/>
</dbReference>
<dbReference type="InterPro" id="IPR020471">
    <property type="entry name" value="AKR"/>
</dbReference>
<dbReference type="Pfam" id="PF00248">
    <property type="entry name" value="Aldo_ket_red"/>
    <property type="match status" value="1"/>
</dbReference>
<dbReference type="InterPro" id="IPR036812">
    <property type="entry name" value="NAD(P)_OxRdtase_dom_sf"/>
</dbReference>